<dbReference type="PANTHER" id="PTHR42982:SF1">
    <property type="entry name" value="SEC-INDEPENDENT PROTEIN TRANSLOCASE PROTEIN TATA"/>
    <property type="match status" value="1"/>
</dbReference>
<evidence type="ECO:0000313" key="10">
    <source>
        <dbReference type="EMBL" id="OGM08359.1"/>
    </source>
</evidence>
<comment type="subunit">
    <text evidence="9">Forms a complex with TatC.</text>
</comment>
<keyword evidence="3 9" id="KW-1003">Cell membrane</keyword>
<dbReference type="NCBIfam" id="TIGR01411">
    <property type="entry name" value="tatAE"/>
    <property type="match status" value="1"/>
</dbReference>
<dbReference type="GO" id="GO:0043953">
    <property type="term" value="P:protein transport by the Tat complex"/>
    <property type="evidence" value="ECO:0007669"/>
    <property type="project" value="UniProtKB-UniRule"/>
</dbReference>
<accession>A0A1F7X0W9</accession>
<dbReference type="HAMAP" id="MF_00236">
    <property type="entry name" value="TatA_E"/>
    <property type="match status" value="1"/>
</dbReference>
<keyword evidence="2 9" id="KW-0813">Transport</keyword>
<organism evidence="10 11">
    <name type="scientific">Candidatus Woesebacteria bacterium RBG_13_34_9</name>
    <dbReference type="NCBI Taxonomy" id="1802477"/>
    <lineage>
        <taxon>Bacteria</taxon>
        <taxon>Candidatus Woeseibacteriota</taxon>
    </lineage>
</organism>
<evidence type="ECO:0000256" key="5">
    <source>
        <dbReference type="ARBA" id="ARBA00022927"/>
    </source>
</evidence>
<dbReference type="Proteomes" id="UP000179219">
    <property type="component" value="Unassembled WGS sequence"/>
</dbReference>
<comment type="caution">
    <text evidence="10">The sequence shown here is derived from an EMBL/GenBank/DDBJ whole genome shotgun (WGS) entry which is preliminary data.</text>
</comment>
<keyword evidence="6 9" id="KW-1133">Transmembrane helix</keyword>
<gene>
    <name evidence="9" type="primary">tatA</name>
    <name evidence="10" type="ORF">A2159_02060</name>
</gene>
<comment type="function">
    <text evidence="9">Part of the twin-arginine translocation (Tat) system that transports large folded proteins containing a characteristic twin-arginine motif in their signal peptide across membranes. TatA could form the protein-conducting channel of the Tat system.</text>
</comment>
<comment type="subcellular location">
    <subcellularLocation>
        <location evidence="1 9">Cell membrane</location>
        <topology evidence="1 9">Single-pass membrane protein</topology>
    </subcellularLocation>
</comment>
<proteinExistence type="inferred from homology"/>
<dbReference type="PANTHER" id="PTHR42982">
    <property type="entry name" value="SEC-INDEPENDENT PROTEIN TRANSLOCASE PROTEIN TATA"/>
    <property type="match status" value="1"/>
</dbReference>
<keyword evidence="7 9" id="KW-0811">Translocation</keyword>
<evidence type="ECO:0000313" key="11">
    <source>
        <dbReference type="Proteomes" id="UP000179219"/>
    </source>
</evidence>
<keyword evidence="8 9" id="KW-0472">Membrane</keyword>
<dbReference type="Pfam" id="PF02416">
    <property type="entry name" value="TatA_B_E"/>
    <property type="match status" value="1"/>
</dbReference>
<evidence type="ECO:0000256" key="4">
    <source>
        <dbReference type="ARBA" id="ARBA00022692"/>
    </source>
</evidence>
<protein>
    <recommendedName>
        <fullName evidence="9">Sec-independent protein translocase protein TatA</fullName>
    </recommendedName>
</protein>
<evidence type="ECO:0000256" key="9">
    <source>
        <dbReference type="HAMAP-Rule" id="MF_00236"/>
    </source>
</evidence>
<dbReference type="Gene3D" id="1.20.5.3310">
    <property type="match status" value="1"/>
</dbReference>
<dbReference type="EMBL" id="MGFP01000053">
    <property type="protein sequence ID" value="OGM08359.1"/>
    <property type="molecule type" value="Genomic_DNA"/>
</dbReference>
<dbReference type="GO" id="GO:0008320">
    <property type="term" value="F:protein transmembrane transporter activity"/>
    <property type="evidence" value="ECO:0007669"/>
    <property type="project" value="UniProtKB-UniRule"/>
</dbReference>
<comment type="similarity">
    <text evidence="9">Belongs to the TatA/E family.</text>
</comment>
<keyword evidence="5 9" id="KW-0653">Protein transport</keyword>
<dbReference type="AlphaFoldDB" id="A0A1F7X0W9"/>
<dbReference type="InterPro" id="IPR006312">
    <property type="entry name" value="TatA/E"/>
</dbReference>
<name>A0A1F7X0W9_9BACT</name>
<evidence type="ECO:0000256" key="7">
    <source>
        <dbReference type="ARBA" id="ARBA00023010"/>
    </source>
</evidence>
<evidence type="ECO:0000256" key="3">
    <source>
        <dbReference type="ARBA" id="ARBA00022475"/>
    </source>
</evidence>
<dbReference type="GO" id="GO:0033281">
    <property type="term" value="C:TAT protein transport complex"/>
    <property type="evidence" value="ECO:0007669"/>
    <property type="project" value="UniProtKB-UniRule"/>
</dbReference>
<evidence type="ECO:0000256" key="1">
    <source>
        <dbReference type="ARBA" id="ARBA00004162"/>
    </source>
</evidence>
<dbReference type="InterPro" id="IPR003369">
    <property type="entry name" value="TatA/B/E"/>
</dbReference>
<feature type="transmembrane region" description="Helical" evidence="9">
    <location>
        <begin position="6"/>
        <end position="22"/>
    </location>
</feature>
<keyword evidence="4 9" id="KW-0812">Transmembrane</keyword>
<evidence type="ECO:0000256" key="6">
    <source>
        <dbReference type="ARBA" id="ARBA00022989"/>
    </source>
</evidence>
<evidence type="ECO:0000256" key="2">
    <source>
        <dbReference type="ARBA" id="ARBA00022448"/>
    </source>
</evidence>
<evidence type="ECO:0000256" key="8">
    <source>
        <dbReference type="ARBA" id="ARBA00023136"/>
    </source>
</evidence>
<sequence length="46" mass="5133">MGSFGLSEILIIALVVMIFFGSKKLPEFIKGLGEALKEFKRGMKEE</sequence>
<reference evidence="10 11" key="1">
    <citation type="journal article" date="2016" name="Nat. Commun.">
        <title>Thousands of microbial genomes shed light on interconnected biogeochemical processes in an aquifer system.</title>
        <authorList>
            <person name="Anantharaman K."/>
            <person name="Brown C.T."/>
            <person name="Hug L.A."/>
            <person name="Sharon I."/>
            <person name="Castelle C.J."/>
            <person name="Probst A.J."/>
            <person name="Thomas B.C."/>
            <person name="Singh A."/>
            <person name="Wilkins M.J."/>
            <person name="Karaoz U."/>
            <person name="Brodie E.L."/>
            <person name="Williams K.H."/>
            <person name="Hubbard S.S."/>
            <person name="Banfield J.F."/>
        </authorList>
    </citation>
    <scope>NUCLEOTIDE SEQUENCE [LARGE SCALE GENOMIC DNA]</scope>
</reference>